<feature type="domain" description="(S)-ureidoglycine aminohydrolase cupin" evidence="1">
    <location>
        <begin position="52"/>
        <end position="123"/>
    </location>
</feature>
<reference evidence="2 3" key="1">
    <citation type="submission" date="2017-07" db="EMBL/GenBank/DDBJ databases">
        <title>Whole genome sequence of Azospirillum brasilense 2A1, a potential biofertilizer strain.</title>
        <authorList>
            <person name="Fontana C.A."/>
            <person name="Toffoli L.M."/>
            <person name="Salazar S.M."/>
            <person name="Puglisi E."/>
            <person name="Pedraza R."/>
            <person name="Bassi D."/>
            <person name="Cocconcelli P.S."/>
        </authorList>
    </citation>
    <scope>NUCLEOTIDE SEQUENCE [LARGE SCALE GENOMIC DNA]</scope>
    <source>
        <strain evidence="2 3">2A1</strain>
        <plasmid evidence="2">unnamed</plasmid>
    </source>
</reference>
<dbReference type="PANTHER" id="PTHR40943">
    <property type="entry name" value="CYTOPLASMIC PROTEIN-RELATED"/>
    <property type="match status" value="1"/>
</dbReference>
<keyword evidence="2" id="KW-0614">Plasmid</keyword>
<dbReference type="InterPro" id="IPR011051">
    <property type="entry name" value="RmlC_Cupin_sf"/>
</dbReference>
<dbReference type="InterPro" id="IPR008579">
    <property type="entry name" value="UGlyAH_Cupin_dom"/>
</dbReference>
<name>A0A235HEZ1_AZOBR</name>
<geneLocation type="plasmid" evidence="2">
    <name>unnamed</name>
</geneLocation>
<dbReference type="PANTHER" id="PTHR40943:SF1">
    <property type="entry name" value="CYTOPLASMIC PROTEIN"/>
    <property type="match status" value="1"/>
</dbReference>
<protein>
    <recommendedName>
        <fullName evidence="1">(S)-ureidoglycine aminohydrolase cupin domain-containing protein</fullName>
    </recommendedName>
</protein>
<organism evidence="2 3">
    <name type="scientific">Azospirillum brasilense</name>
    <dbReference type="NCBI Taxonomy" id="192"/>
    <lineage>
        <taxon>Bacteria</taxon>
        <taxon>Pseudomonadati</taxon>
        <taxon>Pseudomonadota</taxon>
        <taxon>Alphaproteobacteria</taxon>
        <taxon>Rhodospirillales</taxon>
        <taxon>Azospirillaceae</taxon>
        <taxon>Azospirillum</taxon>
    </lineage>
</organism>
<dbReference type="Proteomes" id="UP000215367">
    <property type="component" value="Unassembled WGS sequence"/>
</dbReference>
<dbReference type="AlphaFoldDB" id="A0A235HEZ1"/>
<evidence type="ECO:0000313" key="2">
    <source>
        <dbReference type="EMBL" id="OYD84226.1"/>
    </source>
</evidence>
<dbReference type="Gene3D" id="2.60.120.10">
    <property type="entry name" value="Jelly Rolls"/>
    <property type="match status" value="1"/>
</dbReference>
<dbReference type="SUPFAM" id="SSF51182">
    <property type="entry name" value="RmlC-like cupins"/>
    <property type="match status" value="1"/>
</dbReference>
<accession>A0A235HEZ1</accession>
<evidence type="ECO:0000313" key="3">
    <source>
        <dbReference type="Proteomes" id="UP000215367"/>
    </source>
</evidence>
<proteinExistence type="predicted"/>
<sequence length="162" mass="17831">MSSMDRNPPPRRALVPIDQRLIGEDPGKPAVFGTVLSGDPQESFLNLYDGGGGRFACGVWQCTPGTIAMADWPYEEFCVLLAGRVVITPRDGAPQEHGQGDAFVIPRGFTGVWEVRETIRKYYAIEKPLGPRAAARRLLRAPLSLARRLLRRGEPALAREGF</sequence>
<dbReference type="EMBL" id="NOWT01000008">
    <property type="protein sequence ID" value="OYD84226.1"/>
    <property type="molecule type" value="Genomic_DNA"/>
</dbReference>
<gene>
    <name evidence="2" type="ORF">CHT98_11065</name>
</gene>
<dbReference type="CDD" id="cd02227">
    <property type="entry name" value="cupin_TM1112-like"/>
    <property type="match status" value="1"/>
</dbReference>
<comment type="caution">
    <text evidence="2">The sequence shown here is derived from an EMBL/GenBank/DDBJ whole genome shotgun (WGS) entry which is preliminary data.</text>
</comment>
<evidence type="ECO:0000259" key="1">
    <source>
        <dbReference type="Pfam" id="PF05899"/>
    </source>
</evidence>
<dbReference type="InterPro" id="IPR014710">
    <property type="entry name" value="RmlC-like_jellyroll"/>
</dbReference>
<dbReference type="Pfam" id="PF05899">
    <property type="entry name" value="Cupin_3"/>
    <property type="match status" value="1"/>
</dbReference>